<dbReference type="SUPFAM" id="SSF53822">
    <property type="entry name" value="Periplasmic binding protein-like I"/>
    <property type="match status" value="1"/>
</dbReference>
<dbReference type="PANTHER" id="PTHR30146:SF145">
    <property type="entry name" value="RIBOSE OPERON REPRESSOR"/>
    <property type="match status" value="1"/>
</dbReference>
<dbReference type="InterPro" id="IPR028082">
    <property type="entry name" value="Peripla_BP_I"/>
</dbReference>
<accession>A0A502GHV7</accession>
<organism evidence="5 6">
    <name type="scientific">Hymenobacter nivis</name>
    <dbReference type="NCBI Taxonomy" id="1850093"/>
    <lineage>
        <taxon>Bacteria</taxon>
        <taxon>Pseudomonadati</taxon>
        <taxon>Bacteroidota</taxon>
        <taxon>Cytophagia</taxon>
        <taxon>Cytophagales</taxon>
        <taxon>Hymenobacteraceae</taxon>
        <taxon>Hymenobacter</taxon>
    </lineage>
</organism>
<keyword evidence="6" id="KW-1185">Reference proteome</keyword>
<evidence type="ECO:0000256" key="2">
    <source>
        <dbReference type="ARBA" id="ARBA00023125"/>
    </source>
</evidence>
<dbReference type="Proteomes" id="UP000317646">
    <property type="component" value="Unassembled WGS sequence"/>
</dbReference>
<evidence type="ECO:0000259" key="4">
    <source>
        <dbReference type="PROSITE" id="PS50932"/>
    </source>
</evidence>
<dbReference type="Pfam" id="PF13377">
    <property type="entry name" value="Peripla_BP_3"/>
    <property type="match status" value="1"/>
</dbReference>
<dbReference type="Gene3D" id="3.40.50.2300">
    <property type="match status" value="2"/>
</dbReference>
<dbReference type="InterPro" id="IPR010982">
    <property type="entry name" value="Lambda_DNA-bd_dom_sf"/>
</dbReference>
<dbReference type="PROSITE" id="PS50932">
    <property type="entry name" value="HTH_LACI_2"/>
    <property type="match status" value="1"/>
</dbReference>
<keyword evidence="1" id="KW-0805">Transcription regulation</keyword>
<dbReference type="InterPro" id="IPR046335">
    <property type="entry name" value="LacI/GalR-like_sensor"/>
</dbReference>
<evidence type="ECO:0000256" key="3">
    <source>
        <dbReference type="ARBA" id="ARBA00023163"/>
    </source>
</evidence>
<feature type="domain" description="HTH lacI-type" evidence="4">
    <location>
        <begin position="29"/>
        <end position="84"/>
    </location>
</feature>
<dbReference type="InterPro" id="IPR000843">
    <property type="entry name" value="HTH_LacI"/>
</dbReference>
<evidence type="ECO:0000256" key="1">
    <source>
        <dbReference type="ARBA" id="ARBA00023015"/>
    </source>
</evidence>
<dbReference type="GO" id="GO:0003700">
    <property type="term" value="F:DNA-binding transcription factor activity"/>
    <property type="evidence" value="ECO:0007669"/>
    <property type="project" value="TreeGrafter"/>
</dbReference>
<sequence>MNKRQSASRPKRPADCRRIAYALKKKLLIHDIAKHLDVSIATVSLVLNGKAKEKRISDGLAEKVLRYVEEVGYKPNQLAKSLRTGKTHVIGLVVEDIANPFFSAVAGLIEQKALARGYHIIYCSTNDDAAKTRDLLAVFQARHVDGYILALPAGVEEEVRALVRSGKPLVLFDRLLPGLLTNAVVLDGATGMYEATRHLLGQGFTTVALVTARASQLQMTARHQGYAQALREQGLPELVQEIAFPQTPGQILQQMEDFFAAHPACQAVIFATNYLGVYGLEALGRLGRRIPDEMAVVSFDDNDLFRLYSPPITVVAQPMEAIAEESISILLAALQGPGDGAPGRLVQLQLAPQLLVRGSSLRPTS</sequence>
<keyword evidence="3" id="KW-0804">Transcription</keyword>
<dbReference type="CDD" id="cd01392">
    <property type="entry name" value="HTH_LacI"/>
    <property type="match status" value="1"/>
</dbReference>
<proteinExistence type="predicted"/>
<protein>
    <submittedName>
        <fullName evidence="5">LacI family transcriptional regulator</fullName>
    </submittedName>
</protein>
<dbReference type="SMART" id="SM00354">
    <property type="entry name" value="HTH_LACI"/>
    <property type="match status" value="1"/>
</dbReference>
<dbReference type="SUPFAM" id="SSF47413">
    <property type="entry name" value="lambda repressor-like DNA-binding domains"/>
    <property type="match status" value="1"/>
</dbReference>
<evidence type="ECO:0000313" key="5">
    <source>
        <dbReference type="EMBL" id="TPG61739.1"/>
    </source>
</evidence>
<dbReference type="PANTHER" id="PTHR30146">
    <property type="entry name" value="LACI-RELATED TRANSCRIPTIONAL REPRESSOR"/>
    <property type="match status" value="1"/>
</dbReference>
<gene>
    <name evidence="5" type="ORF">EAH73_20015</name>
</gene>
<dbReference type="Gene3D" id="1.10.260.40">
    <property type="entry name" value="lambda repressor-like DNA-binding domains"/>
    <property type="match status" value="1"/>
</dbReference>
<keyword evidence="2" id="KW-0238">DNA-binding</keyword>
<dbReference type="EMBL" id="RCYZ01000010">
    <property type="protein sequence ID" value="TPG61739.1"/>
    <property type="molecule type" value="Genomic_DNA"/>
</dbReference>
<name>A0A502GHV7_9BACT</name>
<comment type="caution">
    <text evidence="5">The sequence shown here is derived from an EMBL/GenBank/DDBJ whole genome shotgun (WGS) entry which is preliminary data.</text>
</comment>
<dbReference type="GO" id="GO:0000976">
    <property type="term" value="F:transcription cis-regulatory region binding"/>
    <property type="evidence" value="ECO:0007669"/>
    <property type="project" value="TreeGrafter"/>
</dbReference>
<dbReference type="AlphaFoldDB" id="A0A502GHV7"/>
<dbReference type="Pfam" id="PF00356">
    <property type="entry name" value="LacI"/>
    <property type="match status" value="1"/>
</dbReference>
<evidence type="ECO:0000313" key="6">
    <source>
        <dbReference type="Proteomes" id="UP000317646"/>
    </source>
</evidence>
<reference evidence="5 6" key="1">
    <citation type="journal article" date="2019" name="Environ. Microbiol.">
        <title>Species interactions and distinct microbial communities in high Arctic permafrost affected cryosols are associated with the CH4 and CO2 gas fluxes.</title>
        <authorList>
            <person name="Altshuler I."/>
            <person name="Hamel J."/>
            <person name="Turney S."/>
            <person name="Magnuson E."/>
            <person name="Levesque R."/>
            <person name="Greer C."/>
            <person name="Whyte L.G."/>
        </authorList>
    </citation>
    <scope>NUCLEOTIDE SEQUENCE [LARGE SCALE GENOMIC DNA]</scope>
    <source>
        <strain evidence="5 6">S9.2P</strain>
    </source>
</reference>